<dbReference type="EMBL" id="JAYLVJ010000107">
    <property type="protein sequence ID" value="MEO1760113.1"/>
    <property type="molecule type" value="Genomic_DNA"/>
</dbReference>
<keyword evidence="4" id="KW-1185">Reference proteome</keyword>
<dbReference type="Pfam" id="PF01609">
    <property type="entry name" value="DDE_Tnp_1"/>
    <property type="match status" value="1"/>
</dbReference>
<dbReference type="PANTHER" id="PTHR30007">
    <property type="entry name" value="PHP DOMAIN PROTEIN"/>
    <property type="match status" value="1"/>
</dbReference>
<accession>A0ABV0EBA4</accession>
<gene>
    <name evidence="3" type="ORF">VOI32_40430</name>
</gene>
<sequence length="133" mass="15115">MTEASHSRQFSPAPTPTMSPSFTRWLTPIPPIAGERGPPLSTPRIVQGDRGYDHDKYRHPLHAAGIATQITQLGEPYGSGLGKTRWVVECTISWPHNFRRLRIRFERLAFIHEAFMKNACCVICWRKLKNSSS</sequence>
<comment type="caution">
    <text evidence="3">The sequence shown here is derived from an EMBL/GenBank/DDBJ whole genome shotgun (WGS) entry which is preliminary data.</text>
</comment>
<reference evidence="3 4" key="1">
    <citation type="submission" date="2024-01" db="EMBL/GenBank/DDBJ databases">
        <title>The diversity of rhizobia nodulating Mimosa spp. in eleven states of Brazil covering several biomes is determined by host plant, location, and edaphic factors.</title>
        <authorList>
            <person name="Rouws L."/>
            <person name="Barauna A."/>
            <person name="Beukes C."/>
            <person name="De Faria S.M."/>
            <person name="Gross E."/>
            <person name="Dos Reis Junior F.B."/>
            <person name="Simon M."/>
            <person name="Maluk M."/>
            <person name="Odee D.W."/>
            <person name="Kenicer G."/>
            <person name="Young J.P.W."/>
            <person name="Reis V.M."/>
            <person name="Zilli J."/>
            <person name="James E.K."/>
        </authorList>
    </citation>
    <scope>NUCLEOTIDE SEQUENCE [LARGE SCALE GENOMIC DNA]</scope>
    <source>
        <strain evidence="3 4">JHI1651</strain>
    </source>
</reference>
<organism evidence="3 4">
    <name type="scientific">Paraburkholderia caribensis</name>
    <dbReference type="NCBI Taxonomy" id="75105"/>
    <lineage>
        <taxon>Bacteria</taxon>
        <taxon>Pseudomonadati</taxon>
        <taxon>Pseudomonadota</taxon>
        <taxon>Betaproteobacteria</taxon>
        <taxon>Burkholderiales</taxon>
        <taxon>Burkholderiaceae</taxon>
        <taxon>Paraburkholderia</taxon>
    </lineage>
</organism>
<evidence type="ECO:0000259" key="2">
    <source>
        <dbReference type="Pfam" id="PF01609"/>
    </source>
</evidence>
<evidence type="ECO:0000256" key="1">
    <source>
        <dbReference type="SAM" id="MobiDB-lite"/>
    </source>
</evidence>
<dbReference type="RefSeq" id="WP_233445552.1">
    <property type="nucleotide sequence ID" value="NZ_JAYLVJ010000107.1"/>
</dbReference>
<dbReference type="PANTHER" id="PTHR30007:SF1">
    <property type="entry name" value="BLR1914 PROTEIN"/>
    <property type="match status" value="1"/>
</dbReference>
<dbReference type="InterPro" id="IPR002559">
    <property type="entry name" value="Transposase_11"/>
</dbReference>
<feature type="domain" description="Transposase IS4-like" evidence="2">
    <location>
        <begin position="32"/>
        <end position="122"/>
    </location>
</feature>
<feature type="region of interest" description="Disordered" evidence="1">
    <location>
        <begin position="1"/>
        <end position="23"/>
    </location>
</feature>
<evidence type="ECO:0000313" key="4">
    <source>
        <dbReference type="Proteomes" id="UP001462961"/>
    </source>
</evidence>
<proteinExistence type="predicted"/>
<dbReference type="Proteomes" id="UP001462961">
    <property type="component" value="Unassembled WGS sequence"/>
</dbReference>
<feature type="compositionally biased region" description="Polar residues" evidence="1">
    <location>
        <begin position="7"/>
        <end position="23"/>
    </location>
</feature>
<protein>
    <submittedName>
        <fullName evidence="3">Transposase</fullName>
    </submittedName>
</protein>
<name>A0ABV0EBA4_9BURK</name>
<evidence type="ECO:0000313" key="3">
    <source>
        <dbReference type="EMBL" id="MEO1760113.1"/>
    </source>
</evidence>